<dbReference type="AlphaFoldDB" id="A0A392TBG5"/>
<evidence type="ECO:0000313" key="2">
    <source>
        <dbReference type="Proteomes" id="UP000265520"/>
    </source>
</evidence>
<protein>
    <submittedName>
        <fullName evidence="1">Uncharacterized protein</fullName>
    </submittedName>
</protein>
<proteinExistence type="predicted"/>
<sequence>RISDFRGVSSPWPLPNAAVADFCLRSRSFVLRSAKEESVLKAPVSVVVTSVLRLISGEPSMMLPKKNLEEEKN</sequence>
<accession>A0A392TBG5</accession>
<name>A0A392TBG5_9FABA</name>
<reference evidence="1 2" key="1">
    <citation type="journal article" date="2018" name="Front. Plant Sci.">
        <title>Red Clover (Trifolium pratense) and Zigzag Clover (T. medium) - A Picture of Genomic Similarities and Differences.</title>
        <authorList>
            <person name="Dluhosova J."/>
            <person name="Istvanek J."/>
            <person name="Nedelnik J."/>
            <person name="Repkova J."/>
        </authorList>
    </citation>
    <scope>NUCLEOTIDE SEQUENCE [LARGE SCALE GENOMIC DNA]</scope>
    <source>
        <strain evidence="2">cv. 10/8</strain>
        <tissue evidence="1">Leaf</tissue>
    </source>
</reference>
<comment type="caution">
    <text evidence="1">The sequence shown here is derived from an EMBL/GenBank/DDBJ whole genome shotgun (WGS) entry which is preliminary data.</text>
</comment>
<keyword evidence="2" id="KW-1185">Reference proteome</keyword>
<evidence type="ECO:0000313" key="1">
    <source>
        <dbReference type="EMBL" id="MCI57904.1"/>
    </source>
</evidence>
<dbReference type="Proteomes" id="UP000265520">
    <property type="component" value="Unassembled WGS sequence"/>
</dbReference>
<feature type="non-terminal residue" evidence="1">
    <location>
        <position position="1"/>
    </location>
</feature>
<organism evidence="1 2">
    <name type="scientific">Trifolium medium</name>
    <dbReference type="NCBI Taxonomy" id="97028"/>
    <lineage>
        <taxon>Eukaryota</taxon>
        <taxon>Viridiplantae</taxon>
        <taxon>Streptophyta</taxon>
        <taxon>Embryophyta</taxon>
        <taxon>Tracheophyta</taxon>
        <taxon>Spermatophyta</taxon>
        <taxon>Magnoliopsida</taxon>
        <taxon>eudicotyledons</taxon>
        <taxon>Gunneridae</taxon>
        <taxon>Pentapetalae</taxon>
        <taxon>rosids</taxon>
        <taxon>fabids</taxon>
        <taxon>Fabales</taxon>
        <taxon>Fabaceae</taxon>
        <taxon>Papilionoideae</taxon>
        <taxon>50 kb inversion clade</taxon>
        <taxon>NPAAA clade</taxon>
        <taxon>Hologalegina</taxon>
        <taxon>IRL clade</taxon>
        <taxon>Trifolieae</taxon>
        <taxon>Trifolium</taxon>
    </lineage>
</organism>
<dbReference type="EMBL" id="LXQA010537022">
    <property type="protein sequence ID" value="MCI57904.1"/>
    <property type="molecule type" value="Genomic_DNA"/>
</dbReference>